<keyword evidence="6 8" id="KW-0472">Membrane</keyword>
<dbReference type="GO" id="GO:0005524">
    <property type="term" value="F:ATP binding"/>
    <property type="evidence" value="ECO:0007669"/>
    <property type="project" value="UniProtKB-KW"/>
</dbReference>
<dbReference type="InterPro" id="IPR036640">
    <property type="entry name" value="ABC1_TM_sf"/>
</dbReference>
<dbReference type="GO" id="GO:0005886">
    <property type="term" value="C:plasma membrane"/>
    <property type="evidence" value="ECO:0007669"/>
    <property type="project" value="UniProtKB-SubCell"/>
</dbReference>
<feature type="transmembrane region" description="Helical" evidence="8">
    <location>
        <begin position="57"/>
        <end position="77"/>
    </location>
</feature>
<protein>
    <submittedName>
        <fullName evidence="11">ABC transporter</fullName>
    </submittedName>
</protein>
<evidence type="ECO:0000256" key="3">
    <source>
        <dbReference type="ARBA" id="ARBA00022741"/>
    </source>
</evidence>
<dbReference type="PROSITE" id="PS00211">
    <property type="entry name" value="ABC_TRANSPORTER_1"/>
    <property type="match status" value="1"/>
</dbReference>
<dbReference type="GO" id="GO:0015421">
    <property type="term" value="F:ABC-type oligopeptide transporter activity"/>
    <property type="evidence" value="ECO:0007669"/>
    <property type="project" value="TreeGrafter"/>
</dbReference>
<dbReference type="SMART" id="SM00382">
    <property type="entry name" value="AAA"/>
    <property type="match status" value="1"/>
</dbReference>
<dbReference type="RefSeq" id="WP_096032773.1">
    <property type="nucleotide sequence ID" value="NZ_CP023313.2"/>
</dbReference>
<dbReference type="InterPro" id="IPR010128">
    <property type="entry name" value="ATPase_T1SS_PrtD-like"/>
</dbReference>
<evidence type="ECO:0000256" key="6">
    <source>
        <dbReference type="ARBA" id="ARBA00023136"/>
    </source>
</evidence>
<feature type="transmembrane region" description="Helical" evidence="8">
    <location>
        <begin position="154"/>
        <end position="173"/>
    </location>
</feature>
<dbReference type="InterPro" id="IPR027417">
    <property type="entry name" value="P-loop_NTPase"/>
</dbReference>
<dbReference type="CDD" id="cd18586">
    <property type="entry name" value="ABC_6TM_PrtD_like"/>
    <property type="match status" value="1"/>
</dbReference>
<dbReference type="SUPFAM" id="SSF90123">
    <property type="entry name" value="ABC transporter transmembrane region"/>
    <property type="match status" value="1"/>
</dbReference>
<dbReference type="PANTHER" id="PTHR43394">
    <property type="entry name" value="ATP-DEPENDENT PERMEASE MDL1, MITOCHONDRIAL"/>
    <property type="match status" value="1"/>
</dbReference>
<dbReference type="PROSITE" id="PS50893">
    <property type="entry name" value="ABC_TRANSPORTER_2"/>
    <property type="match status" value="1"/>
</dbReference>
<comment type="subcellular location">
    <subcellularLocation>
        <location evidence="1">Cell membrane</location>
        <topology evidence="1">Multi-pass membrane protein</topology>
    </subcellularLocation>
</comment>
<feature type="domain" description="ABC transmembrane type-1" evidence="10">
    <location>
        <begin position="24"/>
        <end position="299"/>
    </location>
</feature>
<dbReference type="Gene3D" id="1.20.1560.10">
    <property type="entry name" value="ABC transporter type 1, transmembrane domain"/>
    <property type="match status" value="1"/>
</dbReference>
<evidence type="ECO:0000259" key="10">
    <source>
        <dbReference type="PROSITE" id="PS50929"/>
    </source>
</evidence>
<dbReference type="InterPro" id="IPR017871">
    <property type="entry name" value="ABC_transporter-like_CS"/>
</dbReference>
<evidence type="ECO:0000256" key="2">
    <source>
        <dbReference type="ARBA" id="ARBA00022692"/>
    </source>
</evidence>
<evidence type="ECO:0000256" key="1">
    <source>
        <dbReference type="ARBA" id="ARBA00004651"/>
    </source>
</evidence>
<evidence type="ECO:0000256" key="4">
    <source>
        <dbReference type="ARBA" id="ARBA00022840"/>
    </source>
</evidence>
<proteinExistence type="predicted"/>
<accession>Q9RMN0</accession>
<dbReference type="PROSITE" id="PS50929">
    <property type="entry name" value="ABC_TM1F"/>
    <property type="match status" value="1"/>
</dbReference>
<feature type="domain" description="ABC transporter" evidence="9">
    <location>
        <begin position="332"/>
        <end position="565"/>
    </location>
</feature>
<dbReference type="GO" id="GO:0030253">
    <property type="term" value="P:protein secretion by the type I secretion system"/>
    <property type="evidence" value="ECO:0007669"/>
    <property type="project" value="InterPro"/>
</dbReference>
<sequence length="578" mass="62006">MFKRSGAKPTILDQAVLVARPAVITAMVFSFFINILALVSPLYMLQVYDRVLTSRNVSTLIVLTVICVFLFLVYGLLEALRTQVLVRGGLKFDGVARDPIFKSVLDSTLSRKGIGGQAFRDMDQVREFMTGGLIAFCDAPWTPVFVIVSWMLHPFFGILAIIACIIIFGLAVMNDNATKNPIQMATMASIAAQNDAGSTLRNAEVMKAMGMWGGLQARWRARRDEQVAWQAAASDAGGAVMSGIKVFRNIVQTLILGGGAYLAIDGKISAGAMIAGSILVGRALAPIEGAVGQWKTYIGARGAWDRLQTMLREEKSADDHMPLPEPRGVLSAEAASILPPGAQQPTMRQASFRIDAGAAVALVGPSAAGKSSLLRGIVGVWPCAAGVIRLDGYDIKQWDPEKLGRHVGYLPQDIELFSGTVAQNIARFTEFESQEVIEAATLAGVHEMIQSLPMGYDTAIGEGGASLSGGQRQRLALARAVFRMPALLVLDEPNASLDQVGEVALMEAMKRLKAAKRTVIFATHKVNLLAQADYIMVINQGVISDFGERDPMLAKLTGAAPPQTPPPTPPPAPLQRVQ</sequence>
<evidence type="ECO:0000256" key="5">
    <source>
        <dbReference type="ARBA" id="ARBA00022989"/>
    </source>
</evidence>
<feature type="transmembrane region" description="Helical" evidence="8">
    <location>
        <begin position="128"/>
        <end position="148"/>
    </location>
</feature>
<dbReference type="InterPro" id="IPR047957">
    <property type="entry name" value="ABC_AprD-like_6TM"/>
</dbReference>
<dbReference type="InterPro" id="IPR003439">
    <property type="entry name" value="ABC_transporter-like_ATP-bd"/>
</dbReference>
<dbReference type="InterPro" id="IPR003593">
    <property type="entry name" value="AAA+_ATPase"/>
</dbReference>
<evidence type="ECO:0000259" key="9">
    <source>
        <dbReference type="PROSITE" id="PS50893"/>
    </source>
</evidence>
<dbReference type="Gene3D" id="3.40.50.300">
    <property type="entry name" value="P-loop containing nucleotide triphosphate hydrolases"/>
    <property type="match status" value="1"/>
</dbReference>
<keyword evidence="3" id="KW-0547">Nucleotide-binding</keyword>
<reference evidence="11" key="1">
    <citation type="journal article" date="2002" name="J. Bacteriol.">
        <title>Caulobacter crescentus synthesizes an S-layer-editing metalloprotease possessing a domain sharing sequence similarity with its paracrystalline S-layer protein.</title>
        <authorList>
            <person name="Umelo-Njaka E."/>
            <person name="Bingle W.H."/>
            <person name="Borchani F."/>
            <person name="Le K.D."/>
            <person name="Awram P."/>
            <person name="Blake T."/>
            <person name="Nomellini J.F."/>
            <person name="Smit J."/>
        </authorList>
    </citation>
    <scope>NUCLEOTIDE SEQUENCE</scope>
    <source>
        <strain evidence="11">JS4000</strain>
    </source>
</reference>
<dbReference type="Pfam" id="PF00664">
    <property type="entry name" value="ABC_membrane"/>
    <property type="match status" value="1"/>
</dbReference>
<organism evidence="11">
    <name type="scientific">Caulobacter vibrioides</name>
    <name type="common">Caulobacter crescentus</name>
    <dbReference type="NCBI Taxonomy" id="155892"/>
    <lineage>
        <taxon>Bacteria</taxon>
        <taxon>Pseudomonadati</taxon>
        <taxon>Pseudomonadota</taxon>
        <taxon>Alphaproteobacteria</taxon>
        <taxon>Caulobacterales</taxon>
        <taxon>Caulobacteraceae</taxon>
        <taxon>Caulobacter</taxon>
    </lineage>
</organism>
<dbReference type="SUPFAM" id="SSF52540">
    <property type="entry name" value="P-loop containing nucleoside triphosphate hydrolases"/>
    <property type="match status" value="1"/>
</dbReference>
<dbReference type="AlphaFoldDB" id="Q9RMN0"/>
<dbReference type="PANTHER" id="PTHR43394:SF1">
    <property type="entry name" value="ATP-BINDING CASSETTE SUB-FAMILY B MEMBER 10, MITOCHONDRIAL"/>
    <property type="match status" value="1"/>
</dbReference>
<feature type="region of interest" description="Disordered" evidence="7">
    <location>
        <begin position="555"/>
        <end position="578"/>
    </location>
</feature>
<dbReference type="InterPro" id="IPR011527">
    <property type="entry name" value="ABC1_TM_dom"/>
</dbReference>
<dbReference type="NCBIfam" id="TIGR01842">
    <property type="entry name" value="type_I_sec_PrtD"/>
    <property type="match status" value="1"/>
</dbReference>
<keyword evidence="4" id="KW-0067">ATP-binding</keyword>
<dbReference type="GO" id="GO:0016887">
    <property type="term" value="F:ATP hydrolysis activity"/>
    <property type="evidence" value="ECO:0007669"/>
    <property type="project" value="InterPro"/>
</dbReference>
<name>Q9RMN0_CAUVI</name>
<dbReference type="EMBL" id="AF193064">
    <property type="protein sequence ID" value="AAF07962.1"/>
    <property type="molecule type" value="Genomic_DNA"/>
</dbReference>
<feature type="compositionally biased region" description="Pro residues" evidence="7">
    <location>
        <begin position="562"/>
        <end position="578"/>
    </location>
</feature>
<keyword evidence="2 8" id="KW-0812">Transmembrane</keyword>
<evidence type="ECO:0000256" key="7">
    <source>
        <dbReference type="SAM" id="MobiDB-lite"/>
    </source>
</evidence>
<evidence type="ECO:0000313" key="11">
    <source>
        <dbReference type="EMBL" id="AAF07962.1"/>
    </source>
</evidence>
<evidence type="ECO:0000256" key="8">
    <source>
        <dbReference type="SAM" id="Phobius"/>
    </source>
</evidence>
<dbReference type="InterPro" id="IPR039421">
    <property type="entry name" value="Type_1_exporter"/>
</dbReference>
<gene>
    <name evidence="11" type="primary">rsaD</name>
</gene>
<feature type="transmembrane region" description="Helical" evidence="8">
    <location>
        <begin position="21"/>
        <end position="45"/>
    </location>
</feature>
<keyword evidence="5 8" id="KW-1133">Transmembrane helix</keyword>
<dbReference type="GO" id="GO:0030256">
    <property type="term" value="C:type I protein secretion system complex"/>
    <property type="evidence" value="ECO:0007669"/>
    <property type="project" value="InterPro"/>
</dbReference>
<dbReference type="Pfam" id="PF00005">
    <property type="entry name" value="ABC_tran"/>
    <property type="match status" value="1"/>
</dbReference>